<organism evidence="1 2">
    <name type="scientific">Candidatus Magnetoglobus multicellularis str. Araruama</name>
    <dbReference type="NCBI Taxonomy" id="890399"/>
    <lineage>
        <taxon>Bacteria</taxon>
        <taxon>Pseudomonadati</taxon>
        <taxon>Thermodesulfobacteriota</taxon>
        <taxon>Desulfobacteria</taxon>
        <taxon>Desulfobacterales</taxon>
        <taxon>Desulfobacteraceae</taxon>
        <taxon>Candidatus Magnetoglobus</taxon>
    </lineage>
</organism>
<dbReference type="EMBL" id="ATBP01000782">
    <property type="protein sequence ID" value="ETR68963.1"/>
    <property type="molecule type" value="Genomic_DNA"/>
</dbReference>
<dbReference type="Proteomes" id="UP000189670">
    <property type="component" value="Unassembled WGS sequence"/>
</dbReference>
<name>A0A1V1P2E1_9BACT</name>
<evidence type="ECO:0000313" key="2">
    <source>
        <dbReference type="Proteomes" id="UP000189670"/>
    </source>
</evidence>
<accession>A0A1V1P2E1</accession>
<gene>
    <name evidence="1" type="ORF">OMM_10013</name>
</gene>
<proteinExistence type="predicted"/>
<dbReference type="AlphaFoldDB" id="A0A1V1P2E1"/>
<evidence type="ECO:0008006" key="3">
    <source>
        <dbReference type="Google" id="ProtNLM"/>
    </source>
</evidence>
<reference evidence="2" key="1">
    <citation type="submission" date="2012-11" db="EMBL/GenBank/DDBJ databases">
        <authorList>
            <person name="Lucero-Rivera Y.E."/>
            <person name="Tovar-Ramirez D."/>
        </authorList>
    </citation>
    <scope>NUCLEOTIDE SEQUENCE [LARGE SCALE GENOMIC DNA]</scope>
    <source>
        <strain evidence="2">Araruama</strain>
    </source>
</reference>
<comment type="caution">
    <text evidence="1">The sequence shown here is derived from an EMBL/GenBank/DDBJ whole genome shotgun (WGS) entry which is preliminary data.</text>
</comment>
<sequence length="142" mass="16632">MQKRKTGIKHLKNRIRPIVSNTNILEKHIMILESIAFDTIWMNYYINTPGAFPLEIDVIAIKQEEDHFKAVAFETKNRNEKNLPCMDECKQYLTKLDLLKKSMEKPVVVYGIYFSANGFSDDVETWLNDNGILTIDFNTWEK</sequence>
<protein>
    <recommendedName>
        <fullName evidence="3">DUF234 domain-containing protein</fullName>
    </recommendedName>
</protein>
<evidence type="ECO:0000313" key="1">
    <source>
        <dbReference type="EMBL" id="ETR68963.1"/>
    </source>
</evidence>